<gene>
    <name evidence="2" type="ORF">WMY93_030103</name>
</gene>
<organism evidence="2 3">
    <name type="scientific">Mugilogobius chulae</name>
    <name type="common">yellowstripe goby</name>
    <dbReference type="NCBI Taxonomy" id="88201"/>
    <lineage>
        <taxon>Eukaryota</taxon>
        <taxon>Metazoa</taxon>
        <taxon>Chordata</taxon>
        <taxon>Craniata</taxon>
        <taxon>Vertebrata</taxon>
        <taxon>Euteleostomi</taxon>
        <taxon>Actinopterygii</taxon>
        <taxon>Neopterygii</taxon>
        <taxon>Teleostei</taxon>
        <taxon>Neoteleostei</taxon>
        <taxon>Acanthomorphata</taxon>
        <taxon>Gobiaria</taxon>
        <taxon>Gobiiformes</taxon>
        <taxon>Gobioidei</taxon>
        <taxon>Gobiidae</taxon>
        <taxon>Gobionellinae</taxon>
        <taxon>Mugilogobius</taxon>
    </lineage>
</organism>
<evidence type="ECO:0000313" key="2">
    <source>
        <dbReference type="EMBL" id="KAK7881694.1"/>
    </source>
</evidence>
<keyword evidence="3" id="KW-1185">Reference proteome</keyword>
<dbReference type="Proteomes" id="UP001460270">
    <property type="component" value="Unassembled WGS sequence"/>
</dbReference>
<feature type="region of interest" description="Disordered" evidence="1">
    <location>
        <begin position="1"/>
        <end position="54"/>
    </location>
</feature>
<evidence type="ECO:0000313" key="3">
    <source>
        <dbReference type="Proteomes" id="UP001460270"/>
    </source>
</evidence>
<comment type="caution">
    <text evidence="2">The sequence shown here is derived from an EMBL/GenBank/DDBJ whole genome shotgun (WGS) entry which is preliminary data.</text>
</comment>
<name>A0AAW0MQX4_9GOBI</name>
<reference evidence="3" key="1">
    <citation type="submission" date="2024-04" db="EMBL/GenBank/DDBJ databases">
        <title>Salinicola lusitanus LLJ914,a marine bacterium isolated from the Okinawa Trough.</title>
        <authorList>
            <person name="Li J."/>
        </authorList>
    </citation>
    <scope>NUCLEOTIDE SEQUENCE [LARGE SCALE GENOMIC DNA]</scope>
</reference>
<feature type="compositionally biased region" description="Basic and acidic residues" evidence="1">
    <location>
        <begin position="23"/>
        <end position="36"/>
    </location>
</feature>
<proteinExistence type="predicted"/>
<dbReference type="AlphaFoldDB" id="A0AAW0MQX4"/>
<accession>A0AAW0MQX4</accession>
<evidence type="ECO:0000256" key="1">
    <source>
        <dbReference type="SAM" id="MobiDB-lite"/>
    </source>
</evidence>
<dbReference type="EMBL" id="JBBPFD010000022">
    <property type="protein sequence ID" value="KAK7881694.1"/>
    <property type="molecule type" value="Genomic_DNA"/>
</dbReference>
<protein>
    <submittedName>
        <fullName evidence="2">Uncharacterized protein</fullName>
    </submittedName>
</protein>
<sequence>MTSWSHILPPSPTYPSGHWGKSNVHEKETQQKRGAQELRGPGWHLQRPSESPVLSLTDHRSSGILLLMPLIPPPPADMRLTWSVRWRVVAEQMGHPAETSHAQVKSAPNPLLALVTLSMLCGAFQMDF</sequence>